<evidence type="ECO:0000313" key="6">
    <source>
        <dbReference type="EMBL" id="QJD99010.1"/>
    </source>
</evidence>
<dbReference type="Pfam" id="PF01041">
    <property type="entry name" value="DegT_DnrJ_EryC1"/>
    <property type="match status" value="1"/>
</dbReference>
<keyword evidence="6" id="KW-0808">Transferase</keyword>
<dbReference type="InterPro" id="IPR015421">
    <property type="entry name" value="PyrdxlP-dep_Trfase_major"/>
</dbReference>
<dbReference type="GO" id="GO:0000271">
    <property type="term" value="P:polysaccharide biosynthetic process"/>
    <property type="evidence" value="ECO:0007669"/>
    <property type="project" value="TreeGrafter"/>
</dbReference>
<sequence length="390" mass="42253">MKTIRSRTDLAINGAAPAFDEMLHVGRPNMGDRDAFMRHVEDIFERRWLSNDGPLVKEFEGKVAAHLGVKHCVAMCNGTIALEIAIRALGLEGEVIVPAYTFVATAHALQWQGITPVFADIDPATHTLDPAAVRKMITPRTSGIIGVHLWGRAAPVEGLQAIADEHGLKLMFDAAHAFTCTHGGRRIGSFGACEVLSFHATKFFNSFEGGAVVTDDDELANTARLMRNFGFSGLDQVSYPGTNGKMIEIAAAMGLVNLASVDDVVAANRANYHAYRAALAGIPGVRLLAFDEAERNNYQYVIIETTPECALSRDALVDTLRAENILARRYFWPGCHRMEPYRSLFPHAGLLLPATEAVAASVIVLPTGQTMDADKIAVVGQVMRTALQAD</sequence>
<dbReference type="Proteomes" id="UP000502415">
    <property type="component" value="Chromosome"/>
</dbReference>
<feature type="modified residue" description="N6-(pyridoxal phosphate)lysine" evidence="4">
    <location>
        <position position="202"/>
    </location>
</feature>
<keyword evidence="6" id="KW-0032">Aminotransferase</keyword>
<evidence type="ECO:0000256" key="2">
    <source>
        <dbReference type="ARBA" id="ARBA00037999"/>
    </source>
</evidence>
<accession>A0A7Z2VT68</accession>
<evidence type="ECO:0000256" key="3">
    <source>
        <dbReference type="PIRSR" id="PIRSR000390-1"/>
    </source>
</evidence>
<feature type="active site" description="Proton acceptor" evidence="3">
    <location>
        <position position="202"/>
    </location>
</feature>
<dbReference type="EMBL" id="CP051685">
    <property type="protein sequence ID" value="QJD99010.1"/>
    <property type="molecule type" value="Genomic_DNA"/>
</dbReference>
<dbReference type="GO" id="GO:0030170">
    <property type="term" value="F:pyridoxal phosphate binding"/>
    <property type="evidence" value="ECO:0007669"/>
    <property type="project" value="TreeGrafter"/>
</dbReference>
<dbReference type="PANTHER" id="PTHR30244:SF9">
    <property type="entry name" value="PROTEIN RV3402C"/>
    <property type="match status" value="1"/>
</dbReference>
<reference evidence="6 7" key="1">
    <citation type="submission" date="2020-04" db="EMBL/GenBank/DDBJ databases">
        <title>Genome sequencing of novel species.</title>
        <authorList>
            <person name="Heo J."/>
            <person name="Kim S.-J."/>
            <person name="Kim J.-S."/>
            <person name="Hong S.-B."/>
            <person name="Kwon S.-W."/>
        </authorList>
    </citation>
    <scope>NUCLEOTIDE SEQUENCE [LARGE SCALE GENOMIC DNA]</scope>
    <source>
        <strain evidence="6 7">GN2-R2</strain>
    </source>
</reference>
<dbReference type="PIRSF" id="PIRSF000390">
    <property type="entry name" value="PLP_StrS"/>
    <property type="match status" value="1"/>
</dbReference>
<evidence type="ECO:0000256" key="4">
    <source>
        <dbReference type="PIRSR" id="PIRSR000390-2"/>
    </source>
</evidence>
<dbReference type="CDD" id="cd00616">
    <property type="entry name" value="AHBA_syn"/>
    <property type="match status" value="1"/>
</dbReference>
<dbReference type="GO" id="GO:0008483">
    <property type="term" value="F:transaminase activity"/>
    <property type="evidence" value="ECO:0007669"/>
    <property type="project" value="UniProtKB-KW"/>
</dbReference>
<keyword evidence="7" id="KW-1185">Reference proteome</keyword>
<name>A0A7Z2VT68_9BURK</name>
<dbReference type="InterPro" id="IPR000653">
    <property type="entry name" value="DegT/StrS_aminotransferase"/>
</dbReference>
<organism evidence="6 7">
    <name type="scientific">Massilia forsythiae</name>
    <dbReference type="NCBI Taxonomy" id="2728020"/>
    <lineage>
        <taxon>Bacteria</taxon>
        <taxon>Pseudomonadati</taxon>
        <taxon>Pseudomonadota</taxon>
        <taxon>Betaproteobacteria</taxon>
        <taxon>Burkholderiales</taxon>
        <taxon>Oxalobacteraceae</taxon>
        <taxon>Telluria group</taxon>
        <taxon>Massilia</taxon>
    </lineage>
</organism>
<comment type="similarity">
    <text evidence="2 5">Belongs to the DegT/DnrJ/EryC1 family.</text>
</comment>
<dbReference type="SUPFAM" id="SSF53383">
    <property type="entry name" value="PLP-dependent transferases"/>
    <property type="match status" value="1"/>
</dbReference>
<dbReference type="KEGG" id="mfy:HH212_02300"/>
<protein>
    <submittedName>
        <fullName evidence="6">Aminotransferase class I/II-fold pyridoxal phosphate-dependent enzyme</fullName>
    </submittedName>
</protein>
<dbReference type="InterPro" id="IPR015422">
    <property type="entry name" value="PyrdxlP-dep_Trfase_small"/>
</dbReference>
<evidence type="ECO:0000313" key="7">
    <source>
        <dbReference type="Proteomes" id="UP000502415"/>
    </source>
</evidence>
<gene>
    <name evidence="6" type="ORF">HH212_02300</name>
</gene>
<evidence type="ECO:0000256" key="1">
    <source>
        <dbReference type="ARBA" id="ARBA00022898"/>
    </source>
</evidence>
<dbReference type="InterPro" id="IPR015424">
    <property type="entry name" value="PyrdxlP-dep_Trfase"/>
</dbReference>
<proteinExistence type="inferred from homology"/>
<dbReference type="RefSeq" id="WP_169433907.1">
    <property type="nucleotide sequence ID" value="NZ_CP051685.1"/>
</dbReference>
<dbReference type="Gene3D" id="3.90.1150.10">
    <property type="entry name" value="Aspartate Aminotransferase, domain 1"/>
    <property type="match status" value="1"/>
</dbReference>
<evidence type="ECO:0000256" key="5">
    <source>
        <dbReference type="RuleBase" id="RU004508"/>
    </source>
</evidence>
<dbReference type="PANTHER" id="PTHR30244">
    <property type="entry name" value="TRANSAMINASE"/>
    <property type="match status" value="1"/>
</dbReference>
<dbReference type="Gene3D" id="3.40.640.10">
    <property type="entry name" value="Type I PLP-dependent aspartate aminotransferase-like (Major domain)"/>
    <property type="match status" value="1"/>
</dbReference>
<keyword evidence="1 4" id="KW-0663">Pyridoxal phosphate</keyword>
<dbReference type="AlphaFoldDB" id="A0A7Z2VT68"/>